<reference evidence="1 2" key="1">
    <citation type="submission" date="2018-11" db="EMBL/GenBank/DDBJ databases">
        <title>Genomic Encyclopedia of Type Strains, Phase IV (KMG-IV): sequencing the most valuable type-strain genomes for metagenomic binning, comparative biology and taxonomic classification.</title>
        <authorList>
            <person name="Goeker M."/>
        </authorList>
    </citation>
    <scope>NUCLEOTIDE SEQUENCE [LARGE SCALE GENOMIC DNA]</scope>
    <source>
        <strain evidence="1 2">DSM 102936</strain>
    </source>
</reference>
<comment type="caution">
    <text evidence="1">The sequence shown here is derived from an EMBL/GenBank/DDBJ whole genome shotgun (WGS) entry which is preliminary data.</text>
</comment>
<dbReference type="EMBL" id="RKRE01000003">
    <property type="protein sequence ID" value="RPF42618.1"/>
    <property type="molecule type" value="Genomic_DNA"/>
</dbReference>
<evidence type="ECO:0000313" key="2">
    <source>
        <dbReference type="Proteomes" id="UP000282654"/>
    </source>
</evidence>
<accession>A0A3N5AZL0</accession>
<proteinExistence type="predicted"/>
<evidence type="ECO:0000313" key="1">
    <source>
        <dbReference type="EMBL" id="RPF42618.1"/>
    </source>
</evidence>
<keyword evidence="2" id="KW-1185">Reference proteome</keyword>
<name>A0A3N5AZL0_9THEO</name>
<sequence length="301" mass="33237">MKRVVSVSLGSSKRDHTVQIEILGETFEISRRGTDGDLAKAVRLLRELDGKVDAIGLGGIDVYLVAGGRRYAIKDGLRLLRTLKVTPACDGSGLKNTLERKVVAELFRAGILRRGQRVLLVSAVDRFGMAEALVENGAEVIFGDLIFALGIPVPLRSLRTVALLAALVLPVLGRLSFKLLYPTGQKQEKETPKYGRYYDWAEVVAGDFHYIKRYLPPHIPGKIILTNTTTKKDELLLKERGARMLITTTPELQGRSFGTNVMEAVFLALLGKKWEEVTPADYLSLIEKIGLGPSIRVLRES</sequence>
<dbReference type="OrthoDB" id="9780944at2"/>
<protein>
    <recommendedName>
        <fullName evidence="3">Quinate 5-dehydrogenase</fullName>
    </recommendedName>
</protein>
<gene>
    <name evidence="1" type="ORF">EDD75_1720</name>
</gene>
<organism evidence="1 2">
    <name type="scientific">Thermodesulfitimonas autotrophica</name>
    <dbReference type="NCBI Taxonomy" id="1894989"/>
    <lineage>
        <taxon>Bacteria</taxon>
        <taxon>Bacillati</taxon>
        <taxon>Bacillota</taxon>
        <taxon>Clostridia</taxon>
        <taxon>Thermoanaerobacterales</taxon>
        <taxon>Thermoanaerobacteraceae</taxon>
        <taxon>Thermodesulfitimonas</taxon>
    </lineage>
</organism>
<dbReference type="Proteomes" id="UP000282654">
    <property type="component" value="Unassembled WGS sequence"/>
</dbReference>
<dbReference type="AlphaFoldDB" id="A0A3N5AZL0"/>
<dbReference type="RefSeq" id="WP_123931011.1">
    <property type="nucleotide sequence ID" value="NZ_RKRE01000003.1"/>
</dbReference>
<evidence type="ECO:0008006" key="3">
    <source>
        <dbReference type="Google" id="ProtNLM"/>
    </source>
</evidence>